<dbReference type="RefSeq" id="WP_215791361.1">
    <property type="nucleotide sequence ID" value="NZ_JAHKKG010000008.1"/>
</dbReference>
<keyword evidence="2" id="KW-1185">Reference proteome</keyword>
<name>A0ABS5YUI1_9ACTN</name>
<gene>
    <name evidence="1" type="ORF">KOI35_26725</name>
</gene>
<proteinExistence type="predicted"/>
<accession>A0ABS5YUI1</accession>
<reference evidence="1 2" key="1">
    <citation type="submission" date="2021-06" db="EMBL/GenBank/DDBJ databases">
        <title>Actinoplanes lichenicola sp. nov., and Actinoplanes ovalisporus sp. nov., isolated from lichen in Thailand.</title>
        <authorList>
            <person name="Saeng-In P."/>
            <person name="Kanchanasin P."/>
            <person name="Yuki M."/>
            <person name="Kudo T."/>
            <person name="Ohkuma M."/>
            <person name="Phongsopitanun W."/>
            <person name="Tanasupawat S."/>
        </authorList>
    </citation>
    <scope>NUCLEOTIDE SEQUENCE [LARGE SCALE GENOMIC DNA]</scope>
    <source>
        <strain evidence="1 2">NBRC 110975</strain>
    </source>
</reference>
<sequence length="72" mass="7884">MTAVLDPEDEDGWGTLRPLTGAQRIELFGTALSRGGAAAMDFDSMPAARPAGRRWGHACASWLHVALYRDRR</sequence>
<dbReference type="EMBL" id="JAHKKG010000008">
    <property type="protein sequence ID" value="MBU2667107.1"/>
    <property type="molecule type" value="Genomic_DNA"/>
</dbReference>
<dbReference type="Proteomes" id="UP001519654">
    <property type="component" value="Unassembled WGS sequence"/>
</dbReference>
<comment type="caution">
    <text evidence="1">The sequence shown here is derived from an EMBL/GenBank/DDBJ whole genome shotgun (WGS) entry which is preliminary data.</text>
</comment>
<protein>
    <submittedName>
        <fullName evidence="1">Uncharacterized protein</fullName>
    </submittedName>
</protein>
<evidence type="ECO:0000313" key="1">
    <source>
        <dbReference type="EMBL" id="MBU2667107.1"/>
    </source>
</evidence>
<organism evidence="1 2">
    <name type="scientific">Paractinoplanes bogorensis</name>
    <dbReference type="NCBI Taxonomy" id="1610840"/>
    <lineage>
        <taxon>Bacteria</taxon>
        <taxon>Bacillati</taxon>
        <taxon>Actinomycetota</taxon>
        <taxon>Actinomycetes</taxon>
        <taxon>Micromonosporales</taxon>
        <taxon>Micromonosporaceae</taxon>
        <taxon>Paractinoplanes</taxon>
    </lineage>
</organism>
<evidence type="ECO:0000313" key="2">
    <source>
        <dbReference type="Proteomes" id="UP001519654"/>
    </source>
</evidence>